<proteinExistence type="predicted"/>
<name>A0ABV0T4Z8_9TELE</name>
<organism evidence="1 2">
    <name type="scientific">Ilyodon furcidens</name>
    <name type="common">goldbreast splitfin</name>
    <dbReference type="NCBI Taxonomy" id="33524"/>
    <lineage>
        <taxon>Eukaryota</taxon>
        <taxon>Metazoa</taxon>
        <taxon>Chordata</taxon>
        <taxon>Craniata</taxon>
        <taxon>Vertebrata</taxon>
        <taxon>Euteleostomi</taxon>
        <taxon>Actinopterygii</taxon>
        <taxon>Neopterygii</taxon>
        <taxon>Teleostei</taxon>
        <taxon>Neoteleostei</taxon>
        <taxon>Acanthomorphata</taxon>
        <taxon>Ovalentaria</taxon>
        <taxon>Atherinomorphae</taxon>
        <taxon>Cyprinodontiformes</taxon>
        <taxon>Goodeidae</taxon>
        <taxon>Ilyodon</taxon>
    </lineage>
</organism>
<dbReference type="Proteomes" id="UP001482620">
    <property type="component" value="Unassembled WGS sequence"/>
</dbReference>
<evidence type="ECO:0000313" key="1">
    <source>
        <dbReference type="EMBL" id="MEQ2227367.1"/>
    </source>
</evidence>
<protein>
    <submittedName>
        <fullName evidence="1">Uncharacterized protein</fullName>
    </submittedName>
</protein>
<dbReference type="EMBL" id="JAHRIQ010019436">
    <property type="protein sequence ID" value="MEQ2227367.1"/>
    <property type="molecule type" value="Genomic_DNA"/>
</dbReference>
<sequence length="128" mass="15478">MCWCPTVCITKWKKIELKAEGDHIRAMIVNKKMFKENEKQLDSITKYTLESWFTVVRKYKIENEMELCSWLSFDTNLKPTITNSKSKEWSNRSDYVIQINKRGEIKSFQSLQREFNLENQDFYRYLQA</sequence>
<gene>
    <name evidence="1" type="ORF">ILYODFUR_036998</name>
</gene>
<accession>A0ABV0T4Z8</accession>
<evidence type="ECO:0000313" key="2">
    <source>
        <dbReference type="Proteomes" id="UP001482620"/>
    </source>
</evidence>
<reference evidence="1 2" key="1">
    <citation type="submission" date="2021-06" db="EMBL/GenBank/DDBJ databases">
        <authorList>
            <person name="Palmer J.M."/>
        </authorList>
    </citation>
    <scope>NUCLEOTIDE SEQUENCE [LARGE SCALE GENOMIC DNA]</scope>
    <source>
        <strain evidence="2">if_2019</strain>
        <tissue evidence="1">Muscle</tissue>
    </source>
</reference>
<comment type="caution">
    <text evidence="1">The sequence shown here is derived from an EMBL/GenBank/DDBJ whole genome shotgun (WGS) entry which is preliminary data.</text>
</comment>
<keyword evidence="2" id="KW-1185">Reference proteome</keyword>